<protein>
    <recommendedName>
        <fullName evidence="1">SHOCT domain-containing protein</fullName>
    </recommendedName>
</protein>
<accession>O74064</accession>
<dbReference type="AlphaFoldDB" id="O74064"/>
<dbReference type="EMBL" id="AF083072">
    <property type="protein sequence ID" value="AAC62707.1"/>
    <property type="molecule type" value="Genomic_DNA"/>
</dbReference>
<dbReference type="InterPro" id="IPR018649">
    <property type="entry name" value="SHOCT"/>
</dbReference>
<feature type="domain" description="SHOCT" evidence="1">
    <location>
        <begin position="96"/>
        <end position="122"/>
    </location>
</feature>
<organism evidence="2">
    <name type="scientific">Cenarchaeum symbiosum</name>
    <dbReference type="NCBI Taxonomy" id="46770"/>
    <lineage>
        <taxon>Archaea</taxon>
        <taxon>Nitrososphaerota</taxon>
        <taxon>Candidatus Cenarchaeales</taxon>
        <taxon>Candidatus Cenarchaeaceae</taxon>
        <taxon>Candidatus Cenarchaeum</taxon>
    </lineage>
</organism>
<reference evidence="2" key="1">
    <citation type="journal article" date="1998" name="J. Bacteriol.">
        <title>Genomic analysis reveals chromosomal variation in natural populations of the uncultured psychrophilic archaeon Cenarchaeum symbiosum.</title>
        <authorList>
            <person name="Schleper C."/>
            <person name="DeLong E.F."/>
            <person name="Preston C.M."/>
            <person name="Feldman R.A."/>
            <person name="Wu K.Y."/>
            <person name="Swanson R.V."/>
        </authorList>
    </citation>
    <scope>NUCLEOTIDE SEQUENCE</scope>
    <source>
        <strain evidence="2">B</strain>
    </source>
</reference>
<proteinExistence type="predicted"/>
<evidence type="ECO:0000259" key="1">
    <source>
        <dbReference type="Pfam" id="PF09851"/>
    </source>
</evidence>
<dbReference type="Pfam" id="PF09851">
    <property type="entry name" value="SHOCT"/>
    <property type="match status" value="1"/>
</dbReference>
<name>O74064_CENSM</name>
<sequence>MRSEERPGHIEKFLKRADKAIDSAVEQGVKRADEILDDAVELGKITVGEAQRRSDVLLKQAERESRRLKSKGAKKLEKGIGAAKKMAAGKGDALETLAKLGELRKAGIITEKEFRAKKKKLLAEI</sequence>
<evidence type="ECO:0000313" key="2">
    <source>
        <dbReference type="EMBL" id="AAC62707.1"/>
    </source>
</evidence>
<dbReference type="PIR" id="T31316">
    <property type="entry name" value="T31316"/>
</dbReference>